<feature type="binding site" evidence="23">
    <location>
        <position position="700"/>
    </location>
    <ligand>
        <name>L-glutamate</name>
        <dbReference type="ChEBI" id="CHEBI:29985"/>
    </ligand>
</feature>
<dbReference type="Pfam" id="PF10565">
    <property type="entry name" value="NMDAR2_C"/>
    <property type="match status" value="1"/>
</dbReference>
<keyword evidence="3" id="KW-0597">Phosphoprotein</keyword>
<dbReference type="GO" id="GO:0017146">
    <property type="term" value="C:NMDA selective glutamate receptor complex"/>
    <property type="evidence" value="ECO:0007669"/>
    <property type="project" value="UniProtKB-ARBA"/>
</dbReference>
<evidence type="ECO:0000256" key="23">
    <source>
        <dbReference type="PIRSR" id="PIRSR601508-1"/>
    </source>
</evidence>
<evidence type="ECO:0000256" key="26">
    <source>
        <dbReference type="RuleBase" id="RU367118"/>
    </source>
</evidence>
<keyword evidence="13 26" id="KW-0675">Receptor</keyword>
<keyword evidence="4 26" id="KW-0812">Transmembrane</keyword>
<keyword evidence="6" id="KW-0106">Calcium</keyword>
<reference evidence="30" key="1">
    <citation type="submission" date="2023-07" db="EMBL/GenBank/DDBJ databases">
        <title>Chromosome-level Genome Assembly of Striped Snakehead (Channa striata).</title>
        <authorList>
            <person name="Liu H."/>
        </authorList>
    </citation>
    <scope>NUCLEOTIDE SEQUENCE</scope>
    <source>
        <strain evidence="30">Gz</strain>
        <tissue evidence="30">Muscle</tissue>
    </source>
</reference>
<keyword evidence="2 26" id="KW-1003">Cell membrane</keyword>
<feature type="transmembrane region" description="Helical" evidence="26">
    <location>
        <begin position="831"/>
        <end position="854"/>
    </location>
</feature>
<dbReference type="Pfam" id="PF00060">
    <property type="entry name" value="Lig_chan"/>
    <property type="match status" value="1"/>
</dbReference>
<accession>A0AA88J2G1</accession>
<protein>
    <recommendedName>
        <fullName evidence="26">Glutamate receptor</fullName>
    </recommendedName>
</protein>
<feature type="domain" description="Ionotropic glutamate receptor C-terminal" evidence="28">
    <location>
        <begin position="453"/>
        <end position="809"/>
    </location>
</feature>
<dbReference type="Gene3D" id="3.40.50.2300">
    <property type="match status" value="2"/>
</dbReference>
<dbReference type="CDD" id="cd13718">
    <property type="entry name" value="PBP2_iGluR_NMDA_Nr2"/>
    <property type="match status" value="1"/>
</dbReference>
<evidence type="ECO:0000256" key="15">
    <source>
        <dbReference type="ARBA" id="ARBA00023257"/>
    </source>
</evidence>
<dbReference type="SUPFAM" id="SSF53822">
    <property type="entry name" value="Periplasmic binding protein-like I"/>
    <property type="match status" value="1"/>
</dbReference>
<evidence type="ECO:0000256" key="21">
    <source>
        <dbReference type="ARBA" id="ARBA00036634"/>
    </source>
</evidence>
<feature type="chain" id="PRO_5041517417" description="Glutamate receptor" evidence="26">
    <location>
        <begin position="36"/>
        <end position="1360"/>
    </location>
</feature>
<evidence type="ECO:0000256" key="14">
    <source>
        <dbReference type="ARBA" id="ARBA00023180"/>
    </source>
</evidence>
<comment type="similarity">
    <text evidence="22">Belongs to the glutamate-gated ion channel (TC 1.A.10.1) family. NR2C/GRIN2C subfamily.</text>
</comment>
<proteinExistence type="inferred from homology"/>
<comment type="catalytic activity">
    <reaction evidence="21">
        <text>Ca(2+)(in) = Ca(2+)(out)</text>
        <dbReference type="Rhea" id="RHEA:29671"/>
        <dbReference type="ChEBI" id="CHEBI:29108"/>
    </reaction>
</comment>
<keyword evidence="1 26" id="KW-0813">Transport</keyword>
<evidence type="ECO:0000256" key="24">
    <source>
        <dbReference type="PIRSR" id="PIRSR601508-2"/>
    </source>
</evidence>
<comment type="catalytic activity">
    <reaction evidence="20">
        <text>Na(+)(in) = Na(+)(out)</text>
        <dbReference type="Rhea" id="RHEA:34963"/>
        <dbReference type="ChEBI" id="CHEBI:29101"/>
    </reaction>
</comment>
<dbReference type="SMART" id="SM00079">
    <property type="entry name" value="PBPe"/>
    <property type="match status" value="1"/>
</dbReference>
<feature type="region of interest" description="Disordered" evidence="27">
    <location>
        <begin position="1032"/>
        <end position="1080"/>
    </location>
</feature>
<feature type="disulfide bond" evidence="25">
    <location>
        <begin position="756"/>
        <end position="811"/>
    </location>
</feature>
<dbReference type="EMBL" id="JAUPFM010000019">
    <property type="protein sequence ID" value="KAK2820612.1"/>
    <property type="molecule type" value="Genomic_DNA"/>
</dbReference>
<comment type="function">
    <text evidence="26">Receptor for glutamate that functions as a ligand-gated ion channel in the central nervous system and plays an important role in excitatory synaptic transmission. L-glutamate acts as an excitatory neurotransmitter at many synapses in the central nervous system.</text>
</comment>
<evidence type="ECO:0000256" key="17">
    <source>
        <dbReference type="ARBA" id="ARBA00023303"/>
    </source>
</evidence>
<evidence type="ECO:0000256" key="6">
    <source>
        <dbReference type="ARBA" id="ARBA00022837"/>
    </source>
</evidence>
<evidence type="ECO:0000256" key="18">
    <source>
        <dbReference type="ARBA" id="ARBA00034104"/>
    </source>
</evidence>
<dbReference type="PRINTS" id="PR00177">
    <property type="entry name" value="NMDARECEPTOR"/>
</dbReference>
<dbReference type="InterPro" id="IPR018884">
    <property type="entry name" value="NMDAR2_C"/>
</dbReference>
<evidence type="ECO:0000256" key="3">
    <source>
        <dbReference type="ARBA" id="ARBA00022553"/>
    </source>
</evidence>
<dbReference type="GO" id="GO:0045211">
    <property type="term" value="C:postsynaptic membrane"/>
    <property type="evidence" value="ECO:0007669"/>
    <property type="project" value="UniProtKB-SubCell"/>
</dbReference>
<keyword evidence="14" id="KW-0325">Glycoprotein</keyword>
<dbReference type="Proteomes" id="UP001187415">
    <property type="component" value="Unassembled WGS sequence"/>
</dbReference>
<sequence>MAIPRGYPPSSPWPPLFFLLLFLLLLISSPLRLEGRPLLLHSSINVAVVFSGSSYQNEVRGHLSGENFVDLPVVVSPVTVLVNDTNPRDLLTRLCDTMSMEKLHGVVFEDYVGSGADSQILDFLSTQTALPIVGISGGSAVVIPYKADGSSFLQMGASLEQQIICMFKLMEEYDWGEFAVITSMLPGYDTFVDIVQSYTDTSYFLWDLQDVLTLEMSVGASDVRARRMLQQLDSQVLLAYCSHEEAQFLFRQAAEVGLLGPGYIWILPSLAVGNPDSSPPVSFPVGVIGVITDQWRKSLRQRVREGVAIVAKGAESFKKQYGFIPEGHGDCNRPAKSSDNNTLFRHMLNVTWESKDLSFNNQGFLRNPSMIIITLDRERLWDKVGTYAWGTLQVRYPVWPRHGSFLEHVSDNRHLTVATLEEHPFVMVENVDPGTGTCVRNTVPCRRHSNNSEGIIGHSESYTKLCCKGFCIDILKKLSRTIKFSYDLYLVTNGKHGKLVRGIWNGMIGEVVYGRANMAIGSLTINEERSEIIDFSVPFVETGISVMVARSNGTVSPSAFLEPYSPAVWVMMFVMCLTVVAVTVFVFEYFSPVGYNRSLVSAKTPGGPTFTIGKSVWLLWGIVFNNSVPIENPKGTTSKIMVLVWAFFAVIFLASYTANLAAFMIQEQYIDTVSGLSDKKFQKPQEHYPPFRFGTVPNGSTERNIRSNYPDMHTHMMKYNQKSVEDALESLKTGKLDAFIYDAAVLNYMAGKDEGCKLVTIGSGKVFATTGYGIALQKDSRWKRLIDLALLQFLGDGDTQRLETVWLSGICQNEKNEVMSSKLDIDNMAGVFYMLLVAMGLSLLVFAWEHLLYWKLRHSLHKSHKLDFLLAISRGIYSCFNGVEDTGRSSGLAKPDLTSNYAQANMLKMLRTAKDLVSTANVESSLDNATKTIEQFEPSWGQLACSAVNSLKQQRGVTRPTPLRYTLPTRSTPCLYDRPLPVSSLSSPHLAVGEPLPHQHPHHYQTTGRLYVDTHPHSPFIPYTDLQLPDIYTSHPVSSPQNQQVPTGFSQRKRRSRSFHCDDGDAEGRKHRDHEKSEKSPICLSELKANHLQENHISAPSVDNIYSEETMCPRLENYGSWPPEDLVLRGRRRHRRPSFLKATWGSEQIRQLDESQSSLSSQSPSTLPDLFPCILTPTTPVKAYNPAHLRNNLCLPRNQAYLHIREDQRRPNGRKGQKLRYSHSTHLPTYGEAVRHGAGLGRGMVRRATSLLSRQYAHYLNSYPGLPVYHGPLDLQHHSQASSSHLKPSPVCQLLACGGGRCGAQRALLFQDSVYGAYGIYQGSQVGSEVQPGQGAGGHSVGSPCVPRPWRRVSSLESEV</sequence>
<feature type="transmembrane region" description="Helical" evidence="26">
    <location>
        <begin position="567"/>
        <end position="590"/>
    </location>
</feature>
<dbReference type="GO" id="GO:0043226">
    <property type="term" value="C:organelle"/>
    <property type="evidence" value="ECO:0007669"/>
    <property type="project" value="UniProtKB-ARBA"/>
</dbReference>
<feature type="site" description="Interaction with the cone snail toxin Con-ikot-ikot" evidence="24">
    <location>
        <position position="706"/>
    </location>
</feature>
<keyword evidence="31" id="KW-1185">Reference proteome</keyword>
<evidence type="ECO:0000256" key="2">
    <source>
        <dbReference type="ARBA" id="ARBA00022475"/>
    </source>
</evidence>
<dbReference type="GO" id="GO:0098655">
    <property type="term" value="P:monoatomic cation transmembrane transport"/>
    <property type="evidence" value="ECO:0007669"/>
    <property type="project" value="UniProtKB-ARBA"/>
</dbReference>
<dbReference type="SMART" id="SM00918">
    <property type="entry name" value="Lig_chan-Glu_bd"/>
    <property type="match status" value="1"/>
</dbReference>
<keyword evidence="12 25" id="KW-1015">Disulfide bond</keyword>
<keyword evidence="9 26" id="KW-0770">Synapse</keyword>
<keyword evidence="10 26" id="KW-0406">Ion transport</keyword>
<feature type="binding site" evidence="23">
    <location>
        <position position="701"/>
    </location>
    <ligand>
        <name>L-glutamate</name>
        <dbReference type="ChEBI" id="CHEBI:29985"/>
    </ligand>
</feature>
<keyword evidence="11 26" id="KW-0472">Membrane</keyword>
<evidence type="ECO:0000256" key="22">
    <source>
        <dbReference type="ARBA" id="ARBA00060923"/>
    </source>
</evidence>
<evidence type="ECO:0000256" key="16">
    <source>
        <dbReference type="ARBA" id="ARBA00023286"/>
    </source>
</evidence>
<keyword evidence="8 26" id="KW-1133">Transmembrane helix</keyword>
<evidence type="ECO:0000256" key="20">
    <source>
        <dbReference type="ARBA" id="ARBA00036239"/>
    </source>
</evidence>
<dbReference type="InterPro" id="IPR001320">
    <property type="entry name" value="Iontro_rcpt_C"/>
</dbReference>
<dbReference type="InterPro" id="IPR019594">
    <property type="entry name" value="Glu/Gly-bd"/>
</dbReference>
<dbReference type="FunFam" id="3.40.50.2300:FF:000020">
    <property type="entry name" value="Glutamate receptor ionotropic, NMDA 2B, putative"/>
    <property type="match status" value="1"/>
</dbReference>
<keyword evidence="5 26" id="KW-0732">Signal</keyword>
<feature type="binding site" evidence="23">
    <location>
        <position position="524"/>
    </location>
    <ligand>
        <name>L-glutamate</name>
        <dbReference type="ChEBI" id="CHEBI:29985"/>
    </ligand>
</feature>
<evidence type="ECO:0000256" key="7">
    <source>
        <dbReference type="ARBA" id="ARBA00022842"/>
    </source>
</evidence>
<evidence type="ECO:0000256" key="19">
    <source>
        <dbReference type="ARBA" id="ARBA00034430"/>
    </source>
</evidence>
<feature type="domain" description="Ionotropic glutamate receptor L-glutamate and glycine-binding" evidence="29">
    <location>
        <begin position="459"/>
        <end position="513"/>
    </location>
</feature>
<name>A0AA88J2G1_CHASR</name>
<evidence type="ECO:0000256" key="13">
    <source>
        <dbReference type="ARBA" id="ARBA00023170"/>
    </source>
</evidence>
<dbReference type="GO" id="GO:0004972">
    <property type="term" value="F:NMDA glutamate receptor activity"/>
    <property type="evidence" value="ECO:0007669"/>
    <property type="project" value="UniProtKB-ARBA"/>
</dbReference>
<feature type="site" description="Crucial to convey clamshell closure to channel opening" evidence="24">
    <location>
        <position position="673"/>
    </location>
</feature>
<dbReference type="PANTHER" id="PTHR18966">
    <property type="entry name" value="IONOTROPIC GLUTAMATE RECEPTOR"/>
    <property type="match status" value="1"/>
</dbReference>
<feature type="compositionally biased region" description="Polar residues" evidence="27">
    <location>
        <begin position="1035"/>
        <end position="1050"/>
    </location>
</feature>
<evidence type="ECO:0000256" key="12">
    <source>
        <dbReference type="ARBA" id="ARBA00023157"/>
    </source>
</evidence>
<feature type="binding site" evidence="23">
    <location>
        <position position="529"/>
    </location>
    <ligand>
        <name>L-glutamate</name>
        <dbReference type="ChEBI" id="CHEBI:29985"/>
    </ligand>
</feature>
<dbReference type="InterPro" id="IPR015683">
    <property type="entry name" value="Ionotropic_Glu_rcpt"/>
</dbReference>
<keyword evidence="15 26" id="KW-0628">Postsynaptic cell membrane</keyword>
<evidence type="ECO:0000256" key="25">
    <source>
        <dbReference type="PIRSR" id="PIRSR601508-3"/>
    </source>
</evidence>
<evidence type="ECO:0000256" key="1">
    <source>
        <dbReference type="ARBA" id="ARBA00022448"/>
    </source>
</evidence>
<comment type="subcellular location">
    <subcellularLocation>
        <location evidence="18 26">Postsynaptic cell membrane</location>
        <topology evidence="18 26">Multi-pass membrane protein</topology>
    </subcellularLocation>
</comment>
<dbReference type="FunFam" id="3.40.190.10:FF:000007">
    <property type="entry name" value="Putative glutamate receptor ionotropic NMDA 2B"/>
    <property type="match status" value="1"/>
</dbReference>
<dbReference type="CDD" id="cd06378">
    <property type="entry name" value="PBP1_iGluR_NMDA_NR2"/>
    <property type="match status" value="1"/>
</dbReference>
<dbReference type="Pfam" id="PF01094">
    <property type="entry name" value="ANF_receptor"/>
    <property type="match status" value="1"/>
</dbReference>
<dbReference type="FunFam" id="3.40.190.10:FF:000026">
    <property type="entry name" value="Glutamate ionotropic receptor NMDA type subunit 2A"/>
    <property type="match status" value="1"/>
</dbReference>
<evidence type="ECO:0000256" key="5">
    <source>
        <dbReference type="ARBA" id="ARBA00022729"/>
    </source>
</evidence>
<evidence type="ECO:0000256" key="10">
    <source>
        <dbReference type="ARBA" id="ARBA00023065"/>
    </source>
</evidence>
<dbReference type="SUPFAM" id="SSF53850">
    <property type="entry name" value="Periplasmic binding protein-like II"/>
    <property type="match status" value="1"/>
</dbReference>
<dbReference type="Gene3D" id="3.40.190.10">
    <property type="entry name" value="Periplasmic binding protein-like II"/>
    <property type="match status" value="2"/>
</dbReference>
<dbReference type="InterPro" id="IPR001828">
    <property type="entry name" value="ANF_lig-bd_rcpt"/>
</dbReference>
<dbReference type="Pfam" id="PF10613">
    <property type="entry name" value="Lig_chan-Glu_bd"/>
    <property type="match status" value="1"/>
</dbReference>
<evidence type="ECO:0000256" key="11">
    <source>
        <dbReference type="ARBA" id="ARBA00023136"/>
    </source>
</evidence>
<organism evidence="30 31">
    <name type="scientific">Channa striata</name>
    <name type="common">Snakehead murrel</name>
    <name type="synonym">Ophicephalus striatus</name>
    <dbReference type="NCBI Taxonomy" id="64152"/>
    <lineage>
        <taxon>Eukaryota</taxon>
        <taxon>Metazoa</taxon>
        <taxon>Chordata</taxon>
        <taxon>Craniata</taxon>
        <taxon>Vertebrata</taxon>
        <taxon>Euteleostomi</taxon>
        <taxon>Actinopterygii</taxon>
        <taxon>Neopterygii</taxon>
        <taxon>Teleostei</taxon>
        <taxon>Neoteleostei</taxon>
        <taxon>Acanthomorphata</taxon>
        <taxon>Anabantaria</taxon>
        <taxon>Anabantiformes</taxon>
        <taxon>Channoidei</taxon>
        <taxon>Channidae</taxon>
        <taxon>Channa</taxon>
    </lineage>
</organism>
<comment type="caution">
    <text evidence="30">The sequence shown here is derived from an EMBL/GenBank/DDBJ whole genome shotgun (WGS) entry which is preliminary data.</text>
</comment>
<feature type="transmembrane region" description="Helical" evidence="26">
    <location>
        <begin position="642"/>
        <end position="665"/>
    </location>
</feature>
<comment type="catalytic activity">
    <reaction evidence="19">
        <text>K(+)(in) = K(+)(out)</text>
        <dbReference type="Rhea" id="RHEA:29463"/>
        <dbReference type="ChEBI" id="CHEBI:29103"/>
    </reaction>
</comment>
<evidence type="ECO:0000259" key="29">
    <source>
        <dbReference type="SMART" id="SM00918"/>
    </source>
</evidence>
<dbReference type="InterPro" id="IPR028082">
    <property type="entry name" value="Peripla_BP_I"/>
</dbReference>
<dbReference type="InterPro" id="IPR001508">
    <property type="entry name" value="Iono_Glu_rcpt_met"/>
</dbReference>
<feature type="binding site" evidence="23">
    <location>
        <position position="742"/>
    </location>
    <ligand>
        <name>L-glutamate</name>
        <dbReference type="ChEBI" id="CHEBI:29985"/>
    </ligand>
</feature>
<keyword evidence="16 26" id="KW-1071">Ligand-gated ion channel</keyword>
<evidence type="ECO:0000256" key="4">
    <source>
        <dbReference type="ARBA" id="ARBA00022692"/>
    </source>
</evidence>
<evidence type="ECO:0000256" key="8">
    <source>
        <dbReference type="ARBA" id="ARBA00022989"/>
    </source>
</evidence>
<gene>
    <name evidence="30" type="ORF">Q5P01_023571</name>
</gene>
<feature type="compositionally biased region" description="Basic and acidic residues" evidence="27">
    <location>
        <begin position="1059"/>
        <end position="1079"/>
    </location>
</feature>
<evidence type="ECO:0000256" key="9">
    <source>
        <dbReference type="ARBA" id="ARBA00023018"/>
    </source>
</evidence>
<evidence type="ECO:0000256" key="27">
    <source>
        <dbReference type="SAM" id="MobiDB-lite"/>
    </source>
</evidence>
<evidence type="ECO:0000313" key="30">
    <source>
        <dbReference type="EMBL" id="KAK2820612.1"/>
    </source>
</evidence>
<evidence type="ECO:0000259" key="28">
    <source>
        <dbReference type="SMART" id="SM00079"/>
    </source>
</evidence>
<evidence type="ECO:0000313" key="31">
    <source>
        <dbReference type="Proteomes" id="UP001187415"/>
    </source>
</evidence>
<keyword evidence="17 26" id="KW-0407">Ion channel</keyword>
<keyword evidence="7" id="KW-0460">Magnesium</keyword>
<feature type="signal peptide" evidence="26">
    <location>
        <begin position="1"/>
        <end position="35"/>
    </location>
</feature>